<sequence length="277" mass="32501">MSLTEMDIKLLLREKYAGDEWAYFENWRNHTGFTGDYERYTDAVVIGLWQKNKGIIGYEIKRSRQDFIKDVQSFEDKHKAILSIATEFYYICEWGLIQVNEVPEIAGLKWIDSKNNIITKKMAIKKLLAETIPFAIFQSFVKQSRAKIDNSLVPVSFLGKDISQIDFDSLVTKRVEETKDQVMEREINKRVCDLNETIITKTKEHGQFIDKLKNIVGGRYWDDDNTTYENAIKMVKEAKEMLEIDKTLADMKRLIDCLEVWRKWQQADEKIESPTCK</sequence>
<name>A0A6H1Z799_9ZZZZ</name>
<reference evidence="1" key="1">
    <citation type="submission" date="2020-03" db="EMBL/GenBank/DDBJ databases">
        <title>The deep terrestrial virosphere.</title>
        <authorList>
            <person name="Holmfeldt K."/>
            <person name="Nilsson E."/>
            <person name="Simone D."/>
            <person name="Lopez-Fernandez M."/>
            <person name="Wu X."/>
            <person name="de Brujin I."/>
            <person name="Lundin D."/>
            <person name="Andersson A."/>
            <person name="Bertilsson S."/>
            <person name="Dopson M."/>
        </authorList>
    </citation>
    <scope>NUCLEOTIDE SEQUENCE</scope>
    <source>
        <strain evidence="1">MM171A00247</strain>
        <strain evidence="2">MM171B00144</strain>
    </source>
</reference>
<accession>A0A6H1Z799</accession>
<dbReference type="AlphaFoldDB" id="A0A6H1Z799"/>
<protein>
    <submittedName>
        <fullName evidence="1">Uncharacterized protein</fullName>
    </submittedName>
</protein>
<dbReference type="EMBL" id="MT143893">
    <property type="protein sequence ID" value="QJB05004.1"/>
    <property type="molecule type" value="Genomic_DNA"/>
</dbReference>
<organism evidence="1">
    <name type="scientific">viral metagenome</name>
    <dbReference type="NCBI Taxonomy" id="1070528"/>
    <lineage>
        <taxon>unclassified sequences</taxon>
        <taxon>metagenomes</taxon>
        <taxon>organismal metagenomes</taxon>
    </lineage>
</organism>
<gene>
    <name evidence="1" type="ORF">MM171A00247_0053</name>
    <name evidence="2" type="ORF">MM171B00144_0043</name>
</gene>
<evidence type="ECO:0000313" key="2">
    <source>
        <dbReference type="EMBL" id="QJB05004.1"/>
    </source>
</evidence>
<dbReference type="EMBL" id="MT143700">
    <property type="protein sequence ID" value="QJA43339.1"/>
    <property type="molecule type" value="Genomic_DNA"/>
</dbReference>
<evidence type="ECO:0000313" key="1">
    <source>
        <dbReference type="EMBL" id="QJA43339.1"/>
    </source>
</evidence>
<proteinExistence type="predicted"/>